<reference evidence="4 5" key="1">
    <citation type="submission" date="2020-06" db="EMBL/GenBank/DDBJ databases">
        <authorList>
            <person name="Li R."/>
            <person name="Bekaert M."/>
        </authorList>
    </citation>
    <scope>NUCLEOTIDE SEQUENCE [LARGE SCALE GENOMIC DNA]</scope>
    <source>
        <strain evidence="5">wild</strain>
    </source>
</reference>
<keyword evidence="1" id="KW-0479">Metal-binding</keyword>
<feature type="domain" description="B box-type" evidence="3">
    <location>
        <begin position="10"/>
        <end position="53"/>
    </location>
</feature>
<name>A0A6J8DMU4_MYTCO</name>
<evidence type="ECO:0000313" key="4">
    <source>
        <dbReference type="EMBL" id="CAC5408464.1"/>
    </source>
</evidence>
<evidence type="ECO:0000256" key="1">
    <source>
        <dbReference type="PROSITE-ProRule" id="PRU00024"/>
    </source>
</evidence>
<evidence type="ECO:0000256" key="2">
    <source>
        <dbReference type="SAM" id="Coils"/>
    </source>
</evidence>
<evidence type="ECO:0000259" key="3">
    <source>
        <dbReference type="PROSITE" id="PS50119"/>
    </source>
</evidence>
<protein>
    <recommendedName>
        <fullName evidence="3">B box-type domain-containing protein</fullName>
    </recommendedName>
</protein>
<organism evidence="4 5">
    <name type="scientific">Mytilus coruscus</name>
    <name type="common">Sea mussel</name>
    <dbReference type="NCBI Taxonomy" id="42192"/>
    <lineage>
        <taxon>Eukaryota</taxon>
        <taxon>Metazoa</taxon>
        <taxon>Spiralia</taxon>
        <taxon>Lophotrochozoa</taxon>
        <taxon>Mollusca</taxon>
        <taxon>Bivalvia</taxon>
        <taxon>Autobranchia</taxon>
        <taxon>Pteriomorphia</taxon>
        <taxon>Mytilida</taxon>
        <taxon>Mytiloidea</taxon>
        <taxon>Mytilidae</taxon>
        <taxon>Mytilinae</taxon>
        <taxon>Mytilus</taxon>
    </lineage>
</organism>
<keyword evidence="2" id="KW-0175">Coiled coil</keyword>
<keyword evidence="1" id="KW-0862">Zinc</keyword>
<accession>A0A6J8DMU4</accession>
<sequence>MATNWNICGVCENLQITKHSVVWCSDCDEGLCGECKNHHAVSKASKSHETVSISKYKKLPTEVLQIAQNCKLHNEKYELFCRKHDCPCCKKCVKSHNDCKGLTDINEIIKNVKNSNAFSEIEQTLLEVVENIKRLRANRTENLKSLENKKREIEAEIKQTRINVNHYLDKLQDDLIKELMTIEQKEISKIEKLLTTLKKKEKEITEVQENIASIKQHASELQTFLTIKNIEKDIAGEENFIQSITTSDTTNQVNISCQINKSLQQITASVQKFGEINVSSDPCDFSIQKRKDRQAQIMVALPTRNIENLTLTLQKRINTELSDVHGCSLLPGDRMVFSSYSDDRIRVLKSDGSKDFEIKTIGPTFDVVFIGDDAIAVTSGKSNQINIIDLKKHKLKKSIKIDSNNGGVIPVYKDGHLIYCAGEKGIQMISLNDETITNVSNTKLTEWSYVTAFGDKLFYTNCDNNCVTCCDYHGNILWTFRNESVLLTPLGISVDNDGHVIVVGCSTQNVVVISPDGQRYRQLLSSKNGLRCPQALHYDTSTSELLVANRSNEAFLYDVK</sequence>
<dbReference type="Gene3D" id="3.30.160.60">
    <property type="entry name" value="Classic Zinc Finger"/>
    <property type="match status" value="1"/>
</dbReference>
<evidence type="ECO:0000313" key="5">
    <source>
        <dbReference type="Proteomes" id="UP000507470"/>
    </source>
</evidence>
<dbReference type="AlphaFoldDB" id="A0A6J8DMU4"/>
<dbReference type="GO" id="GO:0008270">
    <property type="term" value="F:zinc ion binding"/>
    <property type="evidence" value="ECO:0007669"/>
    <property type="project" value="UniProtKB-KW"/>
</dbReference>
<dbReference type="CDD" id="cd19757">
    <property type="entry name" value="Bbox1"/>
    <property type="match status" value="1"/>
</dbReference>
<gene>
    <name evidence="4" type="ORF">MCOR_41852</name>
</gene>
<dbReference type="PROSITE" id="PS50119">
    <property type="entry name" value="ZF_BBOX"/>
    <property type="match status" value="1"/>
</dbReference>
<keyword evidence="5" id="KW-1185">Reference proteome</keyword>
<dbReference type="InterPro" id="IPR047153">
    <property type="entry name" value="TRIM45/56/19-like"/>
</dbReference>
<keyword evidence="1" id="KW-0863">Zinc-finger</keyword>
<dbReference type="Gene3D" id="2.120.10.30">
    <property type="entry name" value="TolB, C-terminal domain"/>
    <property type="match status" value="1"/>
</dbReference>
<feature type="coiled-coil region" evidence="2">
    <location>
        <begin position="118"/>
        <end position="217"/>
    </location>
</feature>
<dbReference type="InterPro" id="IPR000315">
    <property type="entry name" value="Znf_B-box"/>
</dbReference>
<dbReference type="EMBL" id="CACVKT020007540">
    <property type="protein sequence ID" value="CAC5408464.1"/>
    <property type="molecule type" value="Genomic_DNA"/>
</dbReference>
<dbReference type="Proteomes" id="UP000507470">
    <property type="component" value="Unassembled WGS sequence"/>
</dbReference>
<dbReference type="InterPro" id="IPR011042">
    <property type="entry name" value="6-blade_b-propeller_TolB-like"/>
</dbReference>
<dbReference type="PANTHER" id="PTHR25462">
    <property type="entry name" value="BONUS, ISOFORM C-RELATED"/>
    <property type="match status" value="1"/>
</dbReference>
<dbReference type="PANTHER" id="PTHR25462:SF296">
    <property type="entry name" value="MEIOTIC P26, ISOFORM F"/>
    <property type="match status" value="1"/>
</dbReference>
<proteinExistence type="predicted"/>
<dbReference type="OrthoDB" id="6042581at2759"/>
<dbReference type="SUPFAM" id="SSF101898">
    <property type="entry name" value="NHL repeat"/>
    <property type="match status" value="1"/>
</dbReference>